<dbReference type="Proteomes" id="UP000308600">
    <property type="component" value="Unassembled WGS sequence"/>
</dbReference>
<name>A0ACD3B9U5_9AGAR</name>
<organism evidence="1 2">
    <name type="scientific">Pluteus cervinus</name>
    <dbReference type="NCBI Taxonomy" id="181527"/>
    <lineage>
        <taxon>Eukaryota</taxon>
        <taxon>Fungi</taxon>
        <taxon>Dikarya</taxon>
        <taxon>Basidiomycota</taxon>
        <taxon>Agaricomycotina</taxon>
        <taxon>Agaricomycetes</taxon>
        <taxon>Agaricomycetidae</taxon>
        <taxon>Agaricales</taxon>
        <taxon>Pluteineae</taxon>
        <taxon>Pluteaceae</taxon>
        <taxon>Pluteus</taxon>
    </lineage>
</organism>
<dbReference type="EMBL" id="ML208268">
    <property type="protein sequence ID" value="TFK74414.1"/>
    <property type="molecule type" value="Genomic_DNA"/>
</dbReference>
<evidence type="ECO:0000313" key="2">
    <source>
        <dbReference type="Proteomes" id="UP000308600"/>
    </source>
</evidence>
<evidence type="ECO:0000313" key="1">
    <source>
        <dbReference type="EMBL" id="TFK74414.1"/>
    </source>
</evidence>
<protein>
    <submittedName>
        <fullName evidence="1">Uncharacterized protein</fullName>
    </submittedName>
</protein>
<gene>
    <name evidence="1" type="ORF">BDN72DRAFT_833319</name>
</gene>
<sequence>MSQQQSASGMPPMMAEPPQDLAGNSYYPQENDLTGGLPINLDSLRDGPPGSKPFYPYSTLIRYAIKGSPNQKLLLEDIYYAIESRFPYFRTAPSGWKNSVRHNLSLNPCFEKVPRPLTDRGKGSYWTVNDNVDPRTGVHRVRKKKNKSTKPRASEEPDVDFHPDGSFDDPHAQYVPPPPPAMHPEEAGSSRPPVPYPPPYPPFNPNFPMMPDPRFPPPFAMPISPDEGFQTDEHGNIDWRLAWLKELGHLRQVTEEQEKAGVDPEWYRMMLFRVRSALMPPPPPMNPEAVMHGMPPPHLAPPNMADVPVQPPQQSQQPQQ</sequence>
<proteinExistence type="predicted"/>
<accession>A0ACD3B9U5</accession>
<keyword evidence="2" id="KW-1185">Reference proteome</keyword>
<reference evidence="1 2" key="1">
    <citation type="journal article" date="2019" name="Nat. Ecol. Evol.">
        <title>Megaphylogeny resolves global patterns of mushroom evolution.</title>
        <authorList>
            <person name="Varga T."/>
            <person name="Krizsan K."/>
            <person name="Foldi C."/>
            <person name="Dima B."/>
            <person name="Sanchez-Garcia M."/>
            <person name="Sanchez-Ramirez S."/>
            <person name="Szollosi G.J."/>
            <person name="Szarkandi J.G."/>
            <person name="Papp V."/>
            <person name="Albert L."/>
            <person name="Andreopoulos W."/>
            <person name="Angelini C."/>
            <person name="Antonin V."/>
            <person name="Barry K.W."/>
            <person name="Bougher N.L."/>
            <person name="Buchanan P."/>
            <person name="Buyck B."/>
            <person name="Bense V."/>
            <person name="Catcheside P."/>
            <person name="Chovatia M."/>
            <person name="Cooper J."/>
            <person name="Damon W."/>
            <person name="Desjardin D."/>
            <person name="Finy P."/>
            <person name="Geml J."/>
            <person name="Haridas S."/>
            <person name="Hughes K."/>
            <person name="Justo A."/>
            <person name="Karasinski D."/>
            <person name="Kautmanova I."/>
            <person name="Kiss B."/>
            <person name="Kocsube S."/>
            <person name="Kotiranta H."/>
            <person name="LaButti K.M."/>
            <person name="Lechner B.E."/>
            <person name="Liimatainen K."/>
            <person name="Lipzen A."/>
            <person name="Lukacs Z."/>
            <person name="Mihaltcheva S."/>
            <person name="Morgado L.N."/>
            <person name="Niskanen T."/>
            <person name="Noordeloos M.E."/>
            <person name="Ohm R.A."/>
            <person name="Ortiz-Santana B."/>
            <person name="Ovrebo C."/>
            <person name="Racz N."/>
            <person name="Riley R."/>
            <person name="Savchenko A."/>
            <person name="Shiryaev A."/>
            <person name="Soop K."/>
            <person name="Spirin V."/>
            <person name="Szebenyi C."/>
            <person name="Tomsovsky M."/>
            <person name="Tulloss R.E."/>
            <person name="Uehling J."/>
            <person name="Grigoriev I.V."/>
            <person name="Vagvolgyi C."/>
            <person name="Papp T."/>
            <person name="Martin F.M."/>
            <person name="Miettinen O."/>
            <person name="Hibbett D.S."/>
            <person name="Nagy L.G."/>
        </authorList>
    </citation>
    <scope>NUCLEOTIDE SEQUENCE [LARGE SCALE GENOMIC DNA]</scope>
    <source>
        <strain evidence="1 2">NL-1719</strain>
    </source>
</reference>